<dbReference type="Pfam" id="PF08244">
    <property type="entry name" value="Glyco_hydro_32C"/>
    <property type="match status" value="1"/>
</dbReference>
<dbReference type="GO" id="GO:0005987">
    <property type="term" value="P:sucrose catabolic process"/>
    <property type="evidence" value="ECO:0007669"/>
    <property type="project" value="TreeGrafter"/>
</dbReference>
<dbReference type="EMBL" id="KL584749">
    <property type="protein sequence ID" value="KER00920.1"/>
    <property type="molecule type" value="Genomic_DNA"/>
</dbReference>
<dbReference type="InterPro" id="IPR023296">
    <property type="entry name" value="Glyco_hydro_beta-prop_sf"/>
</dbReference>
<dbReference type="GO" id="GO:0004575">
    <property type="term" value="F:sucrose alpha-glucosidase activity"/>
    <property type="evidence" value="ECO:0007669"/>
    <property type="project" value="TreeGrafter"/>
</dbReference>
<dbReference type="SUPFAM" id="SSF75005">
    <property type="entry name" value="Arabinanase/levansucrase/invertase"/>
    <property type="match status" value="1"/>
</dbReference>
<dbReference type="Pfam" id="PF00251">
    <property type="entry name" value="Glyco_hydro_32N"/>
    <property type="match status" value="1"/>
</dbReference>
<dbReference type="PANTHER" id="PTHR42800:SF3">
    <property type="entry name" value="GLYCOSYL HYDROLASE FAMILY 32 N-TERMINAL DOMAIN-CONTAINING PROTEIN"/>
    <property type="match status" value="1"/>
</dbReference>
<proteinExistence type="inferred from homology"/>
<dbReference type="GO" id="GO:0005737">
    <property type="term" value="C:cytoplasm"/>
    <property type="evidence" value="ECO:0007669"/>
    <property type="project" value="TreeGrafter"/>
</dbReference>
<evidence type="ECO:0000256" key="2">
    <source>
        <dbReference type="ARBA" id="ARBA00022801"/>
    </source>
</evidence>
<feature type="domain" description="Glycosyl hydrolase family 32 C-terminal" evidence="6">
    <location>
        <begin position="420"/>
        <end position="560"/>
    </location>
</feature>
<organism evidence="7 8">
    <name type="scientific">Aureobasidium subglaciale (strain EXF-2481)</name>
    <name type="common">Aureobasidium pullulans var. subglaciale</name>
    <dbReference type="NCBI Taxonomy" id="1043005"/>
    <lineage>
        <taxon>Eukaryota</taxon>
        <taxon>Fungi</taxon>
        <taxon>Dikarya</taxon>
        <taxon>Ascomycota</taxon>
        <taxon>Pezizomycotina</taxon>
        <taxon>Dothideomycetes</taxon>
        <taxon>Dothideomycetidae</taxon>
        <taxon>Dothideales</taxon>
        <taxon>Saccotheciaceae</taxon>
        <taxon>Aureobasidium</taxon>
    </lineage>
</organism>
<sequence length="567" mass="63741">MPPSRALCHLSPTFHFRAPRGWLNDPCAPGHDVSTGTYHLFYQWNPKSCDWGDITWGRLISSDGLRWKQPDPEPVFKPDQPYDKEGIFTGCLYPTGSNGEPGKLTVFYTSACYLPINWTLNYHRNSAGLGYASSRDGGQTWKKGKNNPILLGEPEGVVVTGFRDPYLAPWSNVDKLQKSESLYGVISGGIRNQGGAVFLYEVSPTNILEWKYLGPILQLPERLSPSTQWDFGINWECAAFMTLSNKSMERDFFILGCEGAKPAPLSENDDSFVGYCLWMSGTLGKSDGLNMSYDFGGLLDHGCFYAPSHYQHPVTGVRILWGWIKEEDVTLAHCEEKGWRGMLSLPREIFLLSISDVVSTLATPLETIEAFHLTASDRDKDTSTVHTLGIRPWRDFHQLRLEGSQRWSSVRCGFEPHVLFQGMHWELWCGITLSASRSTKVGFQIQHNASRSQHTSIYFDMASEEIVVDRSTSNSDPEVGKEILKGHLPLLNIRSDGRDELEKLSMRIFCDGNVVEVFANERFAMSFMVYSDDPSCTGVSCFQIGDVLPASVFDSIEMWQLSNILIE</sequence>
<feature type="domain" description="Glycosyl hydrolase family 32 N-terminal" evidence="5">
    <location>
        <begin position="15"/>
        <end position="351"/>
    </location>
</feature>
<gene>
    <name evidence="7" type="ORF">AUEXF2481DRAFT_803</name>
</gene>
<comment type="similarity">
    <text evidence="1 4">Belongs to the glycosyl hydrolase 32 family.</text>
</comment>
<dbReference type="SUPFAM" id="SSF49899">
    <property type="entry name" value="Concanavalin A-like lectins/glucanases"/>
    <property type="match status" value="1"/>
</dbReference>
<dbReference type="InterPro" id="IPR013148">
    <property type="entry name" value="Glyco_hydro_32_N"/>
</dbReference>
<dbReference type="HOGENOM" id="CLU_013784_1_0_1"/>
<dbReference type="RefSeq" id="XP_013349317.1">
    <property type="nucleotide sequence ID" value="XM_013493863.1"/>
</dbReference>
<dbReference type="Proteomes" id="UP000030641">
    <property type="component" value="Unassembled WGS sequence"/>
</dbReference>
<accession>A0A074YXP6</accession>
<dbReference type="Gene3D" id="2.60.120.560">
    <property type="entry name" value="Exo-inulinase, domain 1"/>
    <property type="match status" value="1"/>
</dbReference>
<dbReference type="OMA" id="TTFFCQD"/>
<dbReference type="SMART" id="SM00640">
    <property type="entry name" value="Glyco_32"/>
    <property type="match status" value="1"/>
</dbReference>
<name>A0A074YXP6_AURSE</name>
<dbReference type="PANTHER" id="PTHR42800">
    <property type="entry name" value="EXOINULINASE INUD (AFU_ORTHOLOGUE AFUA_5G00480)"/>
    <property type="match status" value="1"/>
</dbReference>
<reference evidence="7 8" key="1">
    <citation type="journal article" date="2014" name="BMC Genomics">
        <title>Genome sequencing of four Aureobasidium pullulans varieties: biotechnological potential, stress tolerance, and description of new species.</title>
        <authorList>
            <person name="Gostin Ar C."/>
            <person name="Ohm R.A."/>
            <person name="Kogej T."/>
            <person name="Sonjak S."/>
            <person name="Turk M."/>
            <person name="Zajc J."/>
            <person name="Zalar P."/>
            <person name="Grube M."/>
            <person name="Sun H."/>
            <person name="Han J."/>
            <person name="Sharma A."/>
            <person name="Chiniquy J."/>
            <person name="Ngan C.Y."/>
            <person name="Lipzen A."/>
            <person name="Barry K."/>
            <person name="Grigoriev I.V."/>
            <person name="Gunde-Cimerman N."/>
        </authorList>
    </citation>
    <scope>NUCLEOTIDE SEQUENCE [LARGE SCALE GENOMIC DNA]</scope>
    <source>
        <strain evidence="7 8">EXF-2481</strain>
    </source>
</reference>
<dbReference type="CDD" id="cd18621">
    <property type="entry name" value="GH32_XdINV-like"/>
    <property type="match status" value="1"/>
</dbReference>
<dbReference type="AlphaFoldDB" id="A0A074YXP6"/>
<evidence type="ECO:0000259" key="5">
    <source>
        <dbReference type="Pfam" id="PF00251"/>
    </source>
</evidence>
<dbReference type="InParanoid" id="A0A074YXP6"/>
<keyword evidence="2 4" id="KW-0378">Hydrolase</keyword>
<evidence type="ECO:0000313" key="8">
    <source>
        <dbReference type="Proteomes" id="UP000030641"/>
    </source>
</evidence>
<evidence type="ECO:0000256" key="1">
    <source>
        <dbReference type="ARBA" id="ARBA00009902"/>
    </source>
</evidence>
<dbReference type="InterPro" id="IPR001362">
    <property type="entry name" value="Glyco_hydro_32"/>
</dbReference>
<keyword evidence="8" id="KW-1185">Reference proteome</keyword>
<evidence type="ECO:0000259" key="6">
    <source>
        <dbReference type="Pfam" id="PF08244"/>
    </source>
</evidence>
<evidence type="ECO:0000256" key="3">
    <source>
        <dbReference type="ARBA" id="ARBA00023295"/>
    </source>
</evidence>
<dbReference type="OrthoDB" id="202537at2759"/>
<dbReference type="GeneID" id="25371575"/>
<evidence type="ECO:0000256" key="4">
    <source>
        <dbReference type="RuleBase" id="RU362110"/>
    </source>
</evidence>
<dbReference type="Gene3D" id="2.115.10.20">
    <property type="entry name" value="Glycosyl hydrolase domain, family 43"/>
    <property type="match status" value="1"/>
</dbReference>
<evidence type="ECO:0000313" key="7">
    <source>
        <dbReference type="EMBL" id="KER00920.1"/>
    </source>
</evidence>
<dbReference type="InterPro" id="IPR013189">
    <property type="entry name" value="Glyco_hydro_32_C"/>
</dbReference>
<keyword evidence="3 4" id="KW-0326">Glycosidase</keyword>
<dbReference type="STRING" id="1043005.A0A074YXP6"/>
<dbReference type="InterPro" id="IPR013320">
    <property type="entry name" value="ConA-like_dom_sf"/>
</dbReference>
<protein>
    <submittedName>
        <fullName evidence="7">Glycoside hydrolase family 32 protein</fullName>
    </submittedName>
</protein>